<evidence type="ECO:0000313" key="4">
    <source>
        <dbReference type="Proteomes" id="UP000799750"/>
    </source>
</evidence>
<evidence type="ECO:0000313" key="3">
    <source>
        <dbReference type="EMBL" id="KAF2492929.1"/>
    </source>
</evidence>
<accession>A0A6A6QLD8</accession>
<reference evidence="3" key="1">
    <citation type="journal article" date="2020" name="Stud. Mycol.">
        <title>101 Dothideomycetes genomes: a test case for predicting lifestyles and emergence of pathogens.</title>
        <authorList>
            <person name="Haridas S."/>
            <person name="Albert R."/>
            <person name="Binder M."/>
            <person name="Bloem J."/>
            <person name="Labutti K."/>
            <person name="Salamov A."/>
            <person name="Andreopoulos B."/>
            <person name="Baker S."/>
            <person name="Barry K."/>
            <person name="Bills G."/>
            <person name="Bluhm B."/>
            <person name="Cannon C."/>
            <person name="Castanera R."/>
            <person name="Culley D."/>
            <person name="Daum C."/>
            <person name="Ezra D."/>
            <person name="Gonzalez J."/>
            <person name="Henrissat B."/>
            <person name="Kuo A."/>
            <person name="Liang C."/>
            <person name="Lipzen A."/>
            <person name="Lutzoni F."/>
            <person name="Magnuson J."/>
            <person name="Mondo S."/>
            <person name="Nolan M."/>
            <person name="Ohm R."/>
            <person name="Pangilinan J."/>
            <person name="Park H.-J."/>
            <person name="Ramirez L."/>
            <person name="Alfaro M."/>
            <person name="Sun H."/>
            <person name="Tritt A."/>
            <person name="Yoshinaga Y."/>
            <person name="Zwiers L.-H."/>
            <person name="Turgeon B."/>
            <person name="Goodwin S."/>
            <person name="Spatafora J."/>
            <person name="Crous P."/>
            <person name="Grigoriev I."/>
        </authorList>
    </citation>
    <scope>NUCLEOTIDE SEQUENCE</scope>
    <source>
        <strain evidence="3">CBS 269.34</strain>
    </source>
</reference>
<evidence type="ECO:0008006" key="5">
    <source>
        <dbReference type="Google" id="ProtNLM"/>
    </source>
</evidence>
<keyword evidence="2" id="KW-0812">Transmembrane</keyword>
<keyword evidence="2" id="KW-0472">Membrane</keyword>
<proteinExistence type="predicted"/>
<name>A0A6A6QLD8_9PEZI</name>
<feature type="compositionally biased region" description="Polar residues" evidence="1">
    <location>
        <begin position="1"/>
        <end position="12"/>
    </location>
</feature>
<dbReference type="OrthoDB" id="3643156at2759"/>
<gene>
    <name evidence="3" type="ORF">BU16DRAFT_564231</name>
</gene>
<protein>
    <recommendedName>
        <fullName evidence="5">Actin-like ATPase domain-containing protein</fullName>
    </recommendedName>
</protein>
<dbReference type="EMBL" id="MU004193">
    <property type="protein sequence ID" value="KAF2492929.1"/>
    <property type="molecule type" value="Genomic_DNA"/>
</dbReference>
<organism evidence="3 4">
    <name type="scientific">Lophium mytilinum</name>
    <dbReference type="NCBI Taxonomy" id="390894"/>
    <lineage>
        <taxon>Eukaryota</taxon>
        <taxon>Fungi</taxon>
        <taxon>Dikarya</taxon>
        <taxon>Ascomycota</taxon>
        <taxon>Pezizomycotina</taxon>
        <taxon>Dothideomycetes</taxon>
        <taxon>Pleosporomycetidae</taxon>
        <taxon>Mytilinidiales</taxon>
        <taxon>Mytilinidiaceae</taxon>
        <taxon>Lophium</taxon>
    </lineage>
</organism>
<dbReference type="Proteomes" id="UP000799750">
    <property type="component" value="Unassembled WGS sequence"/>
</dbReference>
<feature type="transmembrane region" description="Helical" evidence="2">
    <location>
        <begin position="41"/>
        <end position="64"/>
    </location>
</feature>
<evidence type="ECO:0000256" key="2">
    <source>
        <dbReference type="SAM" id="Phobius"/>
    </source>
</evidence>
<keyword evidence="2" id="KW-1133">Transmembrane helix</keyword>
<feature type="region of interest" description="Disordered" evidence="1">
    <location>
        <begin position="1"/>
        <end position="21"/>
    </location>
</feature>
<sequence length="436" mass="47524">MPWDTSYGTLSPRTRPPPGAPDRILVIEKTRRRRRRCCKKILRSLFFKVLIVLAVISTLLWHFAAFAGEIICYTNFLSPPFPLPPARSNFKNQTFSVGFDLTAGYATAAVLFDNGTIVNVARIEGTPEYNAALTRLSLESSAQTPTPPYYNCTAQLSDLPRQWLRYLRELTHQPASPDAAVLASLLTQLKAATNTYLGPRGPLEQVFLTTPPLPGLYNEPLLDAADAAGIQMLTLPWYIHRSGDSAQYPVTTINAAFAGMCLGLKGLNITTPCNEDSESASDAIFSVLFTKHALAAHLTPLASAPHFYAAKGVVDFTLGSGAKRNAPNRPALPIDVYWRAVRAALREALGSYYIGARLGRVVVYGDAADDEDFNKILREEVLAAQESDEEGERPVFVSSEAVYAGARGAAMFAKLCSGLPPWGSCFPDLRPAPQGW</sequence>
<dbReference type="AlphaFoldDB" id="A0A6A6QLD8"/>
<keyword evidence="4" id="KW-1185">Reference proteome</keyword>
<evidence type="ECO:0000256" key="1">
    <source>
        <dbReference type="SAM" id="MobiDB-lite"/>
    </source>
</evidence>